<evidence type="ECO:0000313" key="2">
    <source>
        <dbReference type="Proteomes" id="UP000008672"/>
    </source>
</evidence>
<dbReference type="EMBL" id="AFYH01136522">
    <property type="status" value="NOT_ANNOTATED_CDS"/>
    <property type="molecule type" value="Genomic_DNA"/>
</dbReference>
<sequence>TAQKYTYATGEIKVGLLDLPVCNFGSVDDLISCIDQVFRRMKIPWQNCVGLSCNNTSVNVRRHRSLKVHIENSAPKLYTLGYPCHLISLCALKAASSLSVNVGEVLIQVFCYLAKSAKWKHLLKEHAEFINVEYRRILKHSGTHWLSMGKCIERVLMIMPALSSFFQSDLEEKKQTRDVCNLVCSPKTELYLLFVNSA</sequence>
<accession>H3AIB0</accession>
<protein>
    <recommendedName>
        <fullName evidence="3">HAT C-terminal dimerisation domain-containing protein</fullName>
    </recommendedName>
</protein>
<dbReference type="Proteomes" id="UP000008672">
    <property type="component" value="Unassembled WGS sequence"/>
</dbReference>
<dbReference type="Ensembl" id="ENSLACT00000009452.1">
    <property type="protein sequence ID" value="ENSLACP00000009381.1"/>
    <property type="gene ID" value="ENSLACG00000008274.1"/>
</dbReference>
<dbReference type="OMA" id="FINVEYR"/>
<dbReference type="InParanoid" id="H3AIB0"/>
<organism evidence="1 2">
    <name type="scientific">Latimeria chalumnae</name>
    <name type="common">Coelacanth</name>
    <dbReference type="NCBI Taxonomy" id="7897"/>
    <lineage>
        <taxon>Eukaryota</taxon>
        <taxon>Metazoa</taxon>
        <taxon>Chordata</taxon>
        <taxon>Craniata</taxon>
        <taxon>Vertebrata</taxon>
        <taxon>Euteleostomi</taxon>
        <taxon>Coelacanthiformes</taxon>
        <taxon>Coelacanthidae</taxon>
        <taxon>Latimeria</taxon>
    </lineage>
</organism>
<dbReference type="AlphaFoldDB" id="H3AIB0"/>
<reference evidence="2" key="1">
    <citation type="submission" date="2011-08" db="EMBL/GenBank/DDBJ databases">
        <title>The draft genome of Latimeria chalumnae.</title>
        <authorList>
            <person name="Di Palma F."/>
            <person name="Alfoldi J."/>
            <person name="Johnson J."/>
            <person name="Berlin A."/>
            <person name="Gnerre S."/>
            <person name="Jaffe D."/>
            <person name="MacCallum I."/>
            <person name="Young S."/>
            <person name="Walker B.J."/>
            <person name="Lander E."/>
            <person name="Lindblad-Toh K."/>
        </authorList>
    </citation>
    <scope>NUCLEOTIDE SEQUENCE [LARGE SCALE GENOMIC DNA]</scope>
    <source>
        <strain evidence="2">Wild caught</strain>
    </source>
</reference>
<evidence type="ECO:0008006" key="3">
    <source>
        <dbReference type="Google" id="ProtNLM"/>
    </source>
</evidence>
<dbReference type="PANTHER" id="PTHR37162:SF10">
    <property type="entry name" value="DUF4371 DOMAIN-CONTAINING PROTEIN"/>
    <property type="match status" value="1"/>
</dbReference>
<dbReference type="Bgee" id="ENSLACG00000008274">
    <property type="expression patterns" value="Expressed in muscle tissue"/>
</dbReference>
<name>H3AIB0_LATCH</name>
<reference evidence="1" key="2">
    <citation type="submission" date="2025-08" db="UniProtKB">
        <authorList>
            <consortium name="Ensembl"/>
        </authorList>
    </citation>
    <scope>IDENTIFICATION</scope>
</reference>
<keyword evidence="2" id="KW-1185">Reference proteome</keyword>
<dbReference type="HOGENOM" id="CLU_013265_0_0_1"/>
<dbReference type="GeneTree" id="ENSGT01030000234766"/>
<reference evidence="1" key="3">
    <citation type="submission" date="2025-09" db="UniProtKB">
        <authorList>
            <consortium name="Ensembl"/>
        </authorList>
    </citation>
    <scope>IDENTIFICATION</scope>
</reference>
<proteinExistence type="predicted"/>
<evidence type="ECO:0000313" key="1">
    <source>
        <dbReference type="Ensembl" id="ENSLACP00000009381.1"/>
    </source>
</evidence>
<dbReference type="PANTHER" id="PTHR37162">
    <property type="entry name" value="HAT FAMILY DIMERISATION DOMAINCONTAINING PROTEIN-RELATED"/>
    <property type="match status" value="1"/>
</dbReference>